<dbReference type="SMART" id="SM00746">
    <property type="entry name" value="TRASH"/>
    <property type="match status" value="1"/>
</dbReference>
<dbReference type="Gene3D" id="1.10.620.20">
    <property type="entry name" value="Ribonucleotide Reductase, subunit A"/>
    <property type="match status" value="1"/>
</dbReference>
<dbReference type="InterPro" id="IPR011017">
    <property type="entry name" value="TRASH_dom"/>
</dbReference>
<proteinExistence type="predicted"/>
<dbReference type="OrthoDB" id="200209at2"/>
<evidence type="ECO:0000313" key="4">
    <source>
        <dbReference type="Proteomes" id="UP000184510"/>
    </source>
</evidence>
<keyword evidence="1" id="KW-0732">Signal</keyword>
<accession>A0A1M6GIM2</accession>
<dbReference type="PROSITE" id="PS51257">
    <property type="entry name" value="PROKAR_LIPOPROTEIN"/>
    <property type="match status" value="1"/>
</dbReference>
<evidence type="ECO:0000313" key="3">
    <source>
        <dbReference type="EMBL" id="SHJ09815.1"/>
    </source>
</evidence>
<feature type="chain" id="PRO_5009917755" evidence="1">
    <location>
        <begin position="19"/>
        <end position="95"/>
    </location>
</feature>
<evidence type="ECO:0000256" key="1">
    <source>
        <dbReference type="SAM" id="SignalP"/>
    </source>
</evidence>
<dbReference type="Proteomes" id="UP000184510">
    <property type="component" value="Unassembled WGS sequence"/>
</dbReference>
<gene>
    <name evidence="3" type="ORF">SAMN02745181_1181</name>
</gene>
<name>A0A1M6GIM2_9BACT</name>
<dbReference type="InParanoid" id="A0A1M6GIM2"/>
<sequence length="95" mass="10378">MKSIIVVILSALSFLLVACNQSTEAKTEAQTKPSEVSAEYPLDVCVVSGKKLGSMGDPYVVTYEGQEVRFCCSHCEPKFQKDPASYLAKLKKGKE</sequence>
<dbReference type="GO" id="GO:0016491">
    <property type="term" value="F:oxidoreductase activity"/>
    <property type="evidence" value="ECO:0007669"/>
    <property type="project" value="InterPro"/>
</dbReference>
<keyword evidence="4" id="KW-1185">Reference proteome</keyword>
<dbReference type="AlphaFoldDB" id="A0A1M6GIM2"/>
<dbReference type="STRING" id="1123071.SAMN02745181_1181"/>
<dbReference type="EMBL" id="FQYR01000003">
    <property type="protein sequence ID" value="SHJ09815.1"/>
    <property type="molecule type" value="Genomic_DNA"/>
</dbReference>
<protein>
    <submittedName>
        <fullName evidence="3">YHS domain-containing protein</fullName>
    </submittedName>
</protein>
<organism evidence="3 4">
    <name type="scientific">Rubritalea squalenifaciens DSM 18772</name>
    <dbReference type="NCBI Taxonomy" id="1123071"/>
    <lineage>
        <taxon>Bacteria</taxon>
        <taxon>Pseudomonadati</taxon>
        <taxon>Verrucomicrobiota</taxon>
        <taxon>Verrucomicrobiia</taxon>
        <taxon>Verrucomicrobiales</taxon>
        <taxon>Rubritaleaceae</taxon>
        <taxon>Rubritalea</taxon>
    </lineage>
</organism>
<reference evidence="3 4" key="1">
    <citation type="submission" date="2016-11" db="EMBL/GenBank/DDBJ databases">
        <authorList>
            <person name="Jaros S."/>
            <person name="Januszkiewicz K."/>
            <person name="Wedrychowicz H."/>
        </authorList>
    </citation>
    <scope>NUCLEOTIDE SEQUENCE [LARGE SCALE GENOMIC DNA]</scope>
    <source>
        <strain evidence="3 4">DSM 18772</strain>
    </source>
</reference>
<dbReference type="InterPro" id="IPR012348">
    <property type="entry name" value="RNR-like"/>
</dbReference>
<feature type="domain" description="TRASH" evidence="2">
    <location>
        <begin position="45"/>
        <end position="83"/>
    </location>
</feature>
<dbReference type="RefSeq" id="WP_143158572.1">
    <property type="nucleotide sequence ID" value="NZ_FQYR01000003.1"/>
</dbReference>
<feature type="signal peptide" evidence="1">
    <location>
        <begin position="1"/>
        <end position="18"/>
    </location>
</feature>
<evidence type="ECO:0000259" key="2">
    <source>
        <dbReference type="SMART" id="SM00746"/>
    </source>
</evidence>